<dbReference type="AlphaFoldDB" id="A0A3L8PKH8"/>
<dbReference type="Proteomes" id="UP000282515">
    <property type="component" value="Unassembled WGS sequence"/>
</dbReference>
<dbReference type="Gene3D" id="1.10.357.10">
    <property type="entry name" value="Tetracycline Repressor, domain 2"/>
    <property type="match status" value="1"/>
</dbReference>
<feature type="DNA-binding region" description="H-T-H motif" evidence="4">
    <location>
        <begin position="34"/>
        <end position="53"/>
    </location>
</feature>
<dbReference type="InterPro" id="IPR001647">
    <property type="entry name" value="HTH_TetR"/>
</dbReference>
<evidence type="ECO:0000259" key="5">
    <source>
        <dbReference type="PROSITE" id="PS50977"/>
    </source>
</evidence>
<dbReference type="SUPFAM" id="SSF48498">
    <property type="entry name" value="Tetracyclin repressor-like, C-terminal domain"/>
    <property type="match status" value="1"/>
</dbReference>
<dbReference type="EMBL" id="RDBF01000005">
    <property type="protein sequence ID" value="RLV55906.1"/>
    <property type="molecule type" value="Genomic_DNA"/>
</dbReference>
<accession>A0A3L8PKH8</accession>
<reference evidence="6 7" key="1">
    <citation type="submission" date="2018-10" db="EMBL/GenBank/DDBJ databases">
        <title>Aeromicrobium sp. 9W16Y-2 whole genome shotgun sequence.</title>
        <authorList>
            <person name="Li F."/>
        </authorList>
    </citation>
    <scope>NUCLEOTIDE SEQUENCE [LARGE SCALE GENOMIC DNA]</scope>
    <source>
        <strain evidence="6 7">9W16Y-2</strain>
    </source>
</reference>
<dbReference type="GO" id="GO:0003700">
    <property type="term" value="F:DNA-binding transcription factor activity"/>
    <property type="evidence" value="ECO:0007669"/>
    <property type="project" value="TreeGrafter"/>
</dbReference>
<organism evidence="6 7">
    <name type="scientific">Aeromicrobium phragmitis</name>
    <dbReference type="NCBI Taxonomy" id="2478914"/>
    <lineage>
        <taxon>Bacteria</taxon>
        <taxon>Bacillati</taxon>
        <taxon>Actinomycetota</taxon>
        <taxon>Actinomycetes</taxon>
        <taxon>Propionibacteriales</taxon>
        <taxon>Nocardioidaceae</taxon>
        <taxon>Aeromicrobium</taxon>
    </lineage>
</organism>
<dbReference type="PANTHER" id="PTHR30055:SF220">
    <property type="entry name" value="TETR-FAMILY REGULATORY PROTEIN"/>
    <property type="match status" value="1"/>
</dbReference>
<dbReference type="Pfam" id="PF00440">
    <property type="entry name" value="TetR_N"/>
    <property type="match status" value="1"/>
</dbReference>
<evidence type="ECO:0000313" key="6">
    <source>
        <dbReference type="EMBL" id="RLV55906.1"/>
    </source>
</evidence>
<dbReference type="OrthoDB" id="3173376at2"/>
<dbReference type="PANTHER" id="PTHR30055">
    <property type="entry name" value="HTH-TYPE TRANSCRIPTIONAL REGULATOR RUTR"/>
    <property type="match status" value="1"/>
</dbReference>
<sequence length="218" mass="23411">MTTADRPYHHGELPEALIAAGLRLSRAGGSAALTLRAVTREAGVSATAAYRHFTDRDHLMRDTARRTRRALADTMLETIAELGTDLPPDAQAVQRLRGVGLGYIRFALDEPGWFDLAFSMPDDPSAAPSDRPGPFELLMDSLDAMVATGVLAPERRNGAEWACWGSVHGFADLVARGPLRDQERPVVDQLGRNVVESVIAGVVAGSLDGVRLRPDGSC</sequence>
<evidence type="ECO:0000256" key="3">
    <source>
        <dbReference type="ARBA" id="ARBA00023163"/>
    </source>
</evidence>
<evidence type="ECO:0000256" key="2">
    <source>
        <dbReference type="ARBA" id="ARBA00023125"/>
    </source>
</evidence>
<dbReference type="PROSITE" id="PS50977">
    <property type="entry name" value="HTH_TETR_2"/>
    <property type="match status" value="1"/>
</dbReference>
<dbReference type="Pfam" id="PF13305">
    <property type="entry name" value="TetR_C_33"/>
    <property type="match status" value="1"/>
</dbReference>
<keyword evidence="2 4" id="KW-0238">DNA-binding</keyword>
<keyword evidence="3" id="KW-0804">Transcription</keyword>
<gene>
    <name evidence="6" type="ORF">D9V41_08345</name>
</gene>
<name>A0A3L8PKH8_9ACTN</name>
<dbReference type="InterPro" id="IPR036271">
    <property type="entry name" value="Tet_transcr_reg_TetR-rel_C_sf"/>
</dbReference>
<proteinExistence type="predicted"/>
<dbReference type="InterPro" id="IPR009057">
    <property type="entry name" value="Homeodomain-like_sf"/>
</dbReference>
<evidence type="ECO:0000256" key="4">
    <source>
        <dbReference type="PROSITE-ProRule" id="PRU00335"/>
    </source>
</evidence>
<keyword evidence="7" id="KW-1185">Reference proteome</keyword>
<dbReference type="RefSeq" id="WP_121794102.1">
    <property type="nucleotide sequence ID" value="NZ_RDBF01000005.1"/>
</dbReference>
<comment type="caution">
    <text evidence="6">The sequence shown here is derived from an EMBL/GenBank/DDBJ whole genome shotgun (WGS) entry which is preliminary data.</text>
</comment>
<evidence type="ECO:0000313" key="7">
    <source>
        <dbReference type="Proteomes" id="UP000282515"/>
    </source>
</evidence>
<protein>
    <submittedName>
        <fullName evidence="6">TetR/AcrR family transcriptional regulator</fullName>
    </submittedName>
</protein>
<dbReference type="InterPro" id="IPR025996">
    <property type="entry name" value="MT1864/Rv1816-like_C"/>
</dbReference>
<dbReference type="SUPFAM" id="SSF46689">
    <property type="entry name" value="Homeodomain-like"/>
    <property type="match status" value="1"/>
</dbReference>
<keyword evidence="1" id="KW-0805">Transcription regulation</keyword>
<dbReference type="InterPro" id="IPR050109">
    <property type="entry name" value="HTH-type_TetR-like_transc_reg"/>
</dbReference>
<feature type="domain" description="HTH tetR-type" evidence="5">
    <location>
        <begin position="11"/>
        <end position="71"/>
    </location>
</feature>
<dbReference type="GO" id="GO:0000976">
    <property type="term" value="F:transcription cis-regulatory region binding"/>
    <property type="evidence" value="ECO:0007669"/>
    <property type="project" value="TreeGrafter"/>
</dbReference>
<evidence type="ECO:0000256" key="1">
    <source>
        <dbReference type="ARBA" id="ARBA00023015"/>
    </source>
</evidence>